<evidence type="ECO:0000256" key="3">
    <source>
        <dbReference type="ARBA" id="ARBA00022679"/>
    </source>
</evidence>
<dbReference type="PROSITE" id="PS50011">
    <property type="entry name" value="PROTEIN_KINASE_DOM"/>
    <property type="match status" value="1"/>
</dbReference>
<evidence type="ECO:0000313" key="9">
    <source>
        <dbReference type="EMBL" id="OWQ88478.1"/>
    </source>
</evidence>
<evidence type="ECO:0000259" key="8">
    <source>
        <dbReference type="PROSITE" id="PS50011"/>
    </source>
</evidence>
<dbReference type="RefSeq" id="WP_088386002.1">
    <property type="nucleotide sequence ID" value="NZ_NIOF01000007.1"/>
</dbReference>
<evidence type="ECO:0000256" key="6">
    <source>
        <dbReference type="ARBA" id="ARBA00022840"/>
    </source>
</evidence>
<dbReference type="EMBL" id="NIOF01000007">
    <property type="protein sequence ID" value="OWQ88478.1"/>
    <property type="molecule type" value="Genomic_DNA"/>
</dbReference>
<name>A0A246J7F8_9BURK</name>
<dbReference type="Gene3D" id="1.10.510.10">
    <property type="entry name" value="Transferase(Phosphotransferase) domain 1"/>
    <property type="match status" value="1"/>
</dbReference>
<dbReference type="InterPro" id="IPR008271">
    <property type="entry name" value="Ser/Thr_kinase_AS"/>
</dbReference>
<feature type="binding site" evidence="7">
    <location>
        <position position="73"/>
    </location>
    <ligand>
        <name>ATP</name>
        <dbReference type="ChEBI" id="CHEBI:30616"/>
    </ligand>
</feature>
<dbReference type="GO" id="GO:0005524">
    <property type="term" value="F:ATP binding"/>
    <property type="evidence" value="ECO:0007669"/>
    <property type="project" value="UniProtKB-UniRule"/>
</dbReference>
<dbReference type="PANTHER" id="PTHR43289:SF6">
    <property type="entry name" value="SERINE_THREONINE-PROTEIN KINASE NEKL-3"/>
    <property type="match status" value="1"/>
</dbReference>
<keyword evidence="6 7" id="KW-0067">ATP-binding</keyword>
<dbReference type="Proteomes" id="UP000197468">
    <property type="component" value="Unassembled WGS sequence"/>
</dbReference>
<dbReference type="PANTHER" id="PTHR43289">
    <property type="entry name" value="MITOGEN-ACTIVATED PROTEIN KINASE KINASE KINASE 20-RELATED"/>
    <property type="match status" value="1"/>
</dbReference>
<dbReference type="FunFam" id="1.10.510.10:FF:000021">
    <property type="entry name" value="Serine/threonine protein kinase"/>
    <property type="match status" value="1"/>
</dbReference>
<feature type="domain" description="Protein kinase" evidence="8">
    <location>
        <begin position="44"/>
        <end position="308"/>
    </location>
</feature>
<proteinExistence type="predicted"/>
<protein>
    <recommendedName>
        <fullName evidence="1">non-specific serine/threonine protein kinase</fullName>
        <ecNumber evidence="1">2.7.11.1</ecNumber>
    </recommendedName>
</protein>
<dbReference type="Pfam" id="PF00069">
    <property type="entry name" value="Pkinase"/>
    <property type="match status" value="1"/>
</dbReference>
<accession>A0A246J7F8</accession>
<evidence type="ECO:0000256" key="1">
    <source>
        <dbReference type="ARBA" id="ARBA00012513"/>
    </source>
</evidence>
<dbReference type="EC" id="2.7.11.1" evidence="1"/>
<reference evidence="9 10" key="1">
    <citation type="journal article" date="2008" name="Int. J. Syst. Evol. Microbiol.">
        <title>Description of Roseateles aquatilis sp. nov. and Roseateles terrae sp. nov., in the class Betaproteobacteria, and emended description of the genus Roseateles.</title>
        <authorList>
            <person name="Gomila M."/>
            <person name="Bowien B."/>
            <person name="Falsen E."/>
            <person name="Moore E.R."/>
            <person name="Lalucat J."/>
        </authorList>
    </citation>
    <scope>NUCLEOTIDE SEQUENCE [LARGE SCALE GENOMIC DNA]</scope>
    <source>
        <strain evidence="9 10">CCUG 48205</strain>
    </source>
</reference>
<dbReference type="GO" id="GO:0004674">
    <property type="term" value="F:protein serine/threonine kinase activity"/>
    <property type="evidence" value="ECO:0007669"/>
    <property type="project" value="UniProtKB-KW"/>
</dbReference>
<organism evidence="9 10">
    <name type="scientific">Roseateles aquatilis</name>
    <dbReference type="NCBI Taxonomy" id="431061"/>
    <lineage>
        <taxon>Bacteria</taxon>
        <taxon>Pseudomonadati</taxon>
        <taxon>Pseudomonadota</taxon>
        <taxon>Betaproteobacteria</taxon>
        <taxon>Burkholderiales</taxon>
        <taxon>Sphaerotilaceae</taxon>
        <taxon>Roseateles</taxon>
    </lineage>
</organism>
<dbReference type="InterPro" id="IPR011009">
    <property type="entry name" value="Kinase-like_dom_sf"/>
</dbReference>
<evidence type="ECO:0000313" key="10">
    <source>
        <dbReference type="Proteomes" id="UP000197468"/>
    </source>
</evidence>
<keyword evidence="2" id="KW-0723">Serine/threonine-protein kinase</keyword>
<dbReference type="OrthoDB" id="9758570at2"/>
<dbReference type="PROSITE" id="PS00107">
    <property type="entry name" value="PROTEIN_KINASE_ATP"/>
    <property type="match status" value="1"/>
</dbReference>
<dbReference type="InterPro" id="IPR017441">
    <property type="entry name" value="Protein_kinase_ATP_BS"/>
</dbReference>
<dbReference type="SUPFAM" id="SSF56112">
    <property type="entry name" value="Protein kinase-like (PK-like)"/>
    <property type="match status" value="1"/>
</dbReference>
<comment type="caution">
    <text evidence="9">The sequence shown here is derived from an EMBL/GenBank/DDBJ whole genome shotgun (WGS) entry which is preliminary data.</text>
</comment>
<evidence type="ECO:0000256" key="2">
    <source>
        <dbReference type="ARBA" id="ARBA00022527"/>
    </source>
</evidence>
<dbReference type="SMART" id="SM00220">
    <property type="entry name" value="S_TKc"/>
    <property type="match status" value="1"/>
</dbReference>
<gene>
    <name evidence="9" type="ORF">CDN99_16625</name>
</gene>
<dbReference type="CDD" id="cd14014">
    <property type="entry name" value="STKc_PknB_like"/>
    <property type="match status" value="1"/>
</dbReference>
<dbReference type="AlphaFoldDB" id="A0A246J7F8"/>
<dbReference type="PROSITE" id="PS00108">
    <property type="entry name" value="PROTEIN_KINASE_ST"/>
    <property type="match status" value="1"/>
</dbReference>
<sequence length="356" mass="38493">MSASGFLKRLLGRGASDRDRTGASSTLPTTQPLPRLAGVALDDYELGPEIGRGAMAVVNKAVDRRTGETIAIKRLALQREFAPEDLIDVRDRFMREAGAARHLQHPDILRVLDAGESAGDTWIAMEYVVGQDLSHHTRPGQLLPLREVLLLGARLGRALDYAHSHGVVHRDIKPANVMLDRESGSVKIMDFGIARVADSSRTRTGLVLGTPSYMSPEQLAGLQVDGRSDLYSLGAMLFQLLTGNLPHQTESMASLMHQIANQPAPDVRRLRAELPESLALVVALSLEKRPELRYQRGATLAQDLEAVLGQIPAELANSTGATTPPPAGQAFEETLRLQSQAAVHNPFPPADPASKT</sequence>
<dbReference type="InterPro" id="IPR000719">
    <property type="entry name" value="Prot_kinase_dom"/>
</dbReference>
<keyword evidence="5" id="KW-0418">Kinase</keyword>
<evidence type="ECO:0000256" key="7">
    <source>
        <dbReference type="PROSITE-ProRule" id="PRU10141"/>
    </source>
</evidence>
<dbReference type="Gene3D" id="3.30.200.20">
    <property type="entry name" value="Phosphorylase Kinase, domain 1"/>
    <property type="match status" value="1"/>
</dbReference>
<keyword evidence="3" id="KW-0808">Transferase</keyword>
<evidence type="ECO:0000256" key="5">
    <source>
        <dbReference type="ARBA" id="ARBA00022777"/>
    </source>
</evidence>
<evidence type="ECO:0000256" key="4">
    <source>
        <dbReference type="ARBA" id="ARBA00022741"/>
    </source>
</evidence>
<keyword evidence="10" id="KW-1185">Reference proteome</keyword>
<keyword evidence="4 7" id="KW-0547">Nucleotide-binding</keyword>